<dbReference type="PROSITE" id="PS01066">
    <property type="entry name" value="UPP_SYNTHASE"/>
    <property type="match status" value="1"/>
</dbReference>
<dbReference type="FunFam" id="3.40.1180.10:FF:000005">
    <property type="entry name" value="Alkyl transferase"/>
    <property type="match status" value="1"/>
</dbReference>
<dbReference type="InterPro" id="IPR018520">
    <property type="entry name" value="UPP_synth-like_CS"/>
</dbReference>
<sequence>MSSISFSGLLNSVFSFPILGYGASFLKDSVISVMRTGPVPKHVALIMDGNRTYAQRMNLPLRDGHNAGAESLVSVLDVCFRLGVHHVTIYAFSIENFNRSQEEIDTLFEILRDKLELLSLESSSFAQLNKIKIKIIGDKALIPEDILKDLEDVEERTKNSTSPRVLNVCFPYTSRDEITHSIREIATKAQAGEIQDIKNNIDLKLLHDSLYMGEEAPPLDLLIRTSGHTRLSDFMLWQCNENCTIEFVKTLWPDFKFLGITSLILKWMYYKTLQLDDEENDQGSTERKIVKNILQDLPHPPNIVSVTERG</sequence>
<evidence type="ECO:0000256" key="1">
    <source>
        <dbReference type="ARBA" id="ARBA00022679"/>
    </source>
</evidence>
<evidence type="ECO:0000256" key="2">
    <source>
        <dbReference type="ARBA" id="ARBA00022842"/>
    </source>
</evidence>
<keyword evidence="2" id="KW-0460">Magnesium</keyword>
<dbReference type="GO" id="GO:1904423">
    <property type="term" value="C:dehydrodolichyl diphosphate synthase complex"/>
    <property type="evidence" value="ECO:0007669"/>
    <property type="project" value="TreeGrafter"/>
</dbReference>
<dbReference type="GO" id="GO:0005811">
    <property type="term" value="C:lipid droplet"/>
    <property type="evidence" value="ECO:0007669"/>
    <property type="project" value="TreeGrafter"/>
</dbReference>
<dbReference type="PANTHER" id="PTHR10291">
    <property type="entry name" value="DEHYDRODOLICHYL DIPHOSPHATE SYNTHASE FAMILY MEMBER"/>
    <property type="match status" value="1"/>
</dbReference>
<dbReference type="OrthoDB" id="4173905at2759"/>
<organism evidence="4 5">
    <name type="scientific">[Candida] railenensis</name>
    <dbReference type="NCBI Taxonomy" id="45579"/>
    <lineage>
        <taxon>Eukaryota</taxon>
        <taxon>Fungi</taxon>
        <taxon>Dikarya</taxon>
        <taxon>Ascomycota</taxon>
        <taxon>Saccharomycotina</taxon>
        <taxon>Pichiomycetes</taxon>
        <taxon>Debaryomycetaceae</taxon>
        <taxon>Kurtzmaniella</taxon>
    </lineage>
</organism>
<dbReference type="EC" id="2.5.1.-" evidence="3"/>
<dbReference type="NCBIfam" id="TIGR00055">
    <property type="entry name" value="uppS"/>
    <property type="match status" value="1"/>
</dbReference>
<dbReference type="InterPro" id="IPR036424">
    <property type="entry name" value="UPP_synth-like_sf"/>
</dbReference>
<dbReference type="GO" id="GO:0045547">
    <property type="term" value="F:ditrans,polycis-polyprenyl diphosphate synthase [(2E,6E)-farnesyl diphosphate specific] activity"/>
    <property type="evidence" value="ECO:0007669"/>
    <property type="project" value="TreeGrafter"/>
</dbReference>
<dbReference type="CDD" id="cd00475">
    <property type="entry name" value="Cis_IPPS"/>
    <property type="match status" value="1"/>
</dbReference>
<reference evidence="4" key="1">
    <citation type="submission" date="2022-03" db="EMBL/GenBank/DDBJ databases">
        <authorList>
            <person name="Legras J.-L."/>
            <person name="Devillers H."/>
            <person name="Grondin C."/>
        </authorList>
    </citation>
    <scope>NUCLEOTIDE SEQUENCE</scope>
    <source>
        <strain evidence="4">CLIB 1423</strain>
    </source>
</reference>
<accession>A0A9P0QQ45</accession>
<gene>
    <name evidence="4" type="ORF">CLIB1423_06S06194</name>
</gene>
<keyword evidence="1 3" id="KW-0808">Transferase</keyword>
<protein>
    <recommendedName>
        <fullName evidence="3">Alkyl transferase</fullName>
        <ecNumber evidence="3">2.5.1.-</ecNumber>
    </recommendedName>
</protein>
<dbReference type="Gene3D" id="3.40.1180.10">
    <property type="entry name" value="Decaprenyl diphosphate synthase-like"/>
    <property type="match status" value="1"/>
</dbReference>
<dbReference type="GO" id="GO:0005783">
    <property type="term" value="C:endoplasmic reticulum"/>
    <property type="evidence" value="ECO:0007669"/>
    <property type="project" value="TreeGrafter"/>
</dbReference>
<dbReference type="PANTHER" id="PTHR10291:SF2">
    <property type="entry name" value="DEHYDRODOLICHYL DIPHOSPHATE SYNTHASE COMPLEX SUBUNIT SRT1"/>
    <property type="match status" value="1"/>
</dbReference>
<dbReference type="EMBL" id="CAKXYY010000006">
    <property type="protein sequence ID" value="CAH2352427.1"/>
    <property type="molecule type" value="Genomic_DNA"/>
</dbReference>
<name>A0A9P0QQ45_9ASCO</name>
<dbReference type="SUPFAM" id="SSF64005">
    <property type="entry name" value="Undecaprenyl diphosphate synthase"/>
    <property type="match status" value="1"/>
</dbReference>
<dbReference type="AlphaFoldDB" id="A0A9P0QQ45"/>
<dbReference type="Pfam" id="PF01255">
    <property type="entry name" value="Prenyltransf"/>
    <property type="match status" value="1"/>
</dbReference>
<keyword evidence="5" id="KW-1185">Reference proteome</keyword>
<evidence type="ECO:0000256" key="3">
    <source>
        <dbReference type="RuleBase" id="RU363018"/>
    </source>
</evidence>
<proteinExistence type="inferred from homology"/>
<evidence type="ECO:0000313" key="5">
    <source>
        <dbReference type="Proteomes" id="UP000837801"/>
    </source>
</evidence>
<dbReference type="Proteomes" id="UP000837801">
    <property type="component" value="Unassembled WGS sequence"/>
</dbReference>
<dbReference type="GO" id="GO:0016094">
    <property type="term" value="P:polyprenol biosynthetic process"/>
    <property type="evidence" value="ECO:0007669"/>
    <property type="project" value="TreeGrafter"/>
</dbReference>
<dbReference type="InterPro" id="IPR001441">
    <property type="entry name" value="UPP_synth-like"/>
</dbReference>
<evidence type="ECO:0000313" key="4">
    <source>
        <dbReference type="EMBL" id="CAH2352427.1"/>
    </source>
</evidence>
<dbReference type="GO" id="GO:0016020">
    <property type="term" value="C:membrane"/>
    <property type="evidence" value="ECO:0007669"/>
    <property type="project" value="TreeGrafter"/>
</dbReference>
<dbReference type="HAMAP" id="MF_01139">
    <property type="entry name" value="ISPT"/>
    <property type="match status" value="1"/>
</dbReference>
<comment type="caution">
    <text evidence="4">The sequence shown here is derived from an EMBL/GenBank/DDBJ whole genome shotgun (WGS) entry which is preliminary data.</text>
</comment>
<comment type="similarity">
    <text evidence="3">Belongs to the UPP synthase family.</text>
</comment>